<sequence>MQKYQVVTQISNEKFDTFEEASKEAKNLLALGHIVKVFLIEIDLYKTTRTLFMRMVPGSNVC</sequence>
<dbReference type="AlphaFoldDB" id="A0A9D1NDD0"/>
<accession>A0A9D1NDD0</accession>
<evidence type="ECO:0000313" key="1">
    <source>
        <dbReference type="EMBL" id="HIV01034.1"/>
    </source>
</evidence>
<dbReference type="Proteomes" id="UP000886861">
    <property type="component" value="Unassembled WGS sequence"/>
</dbReference>
<proteinExistence type="predicted"/>
<evidence type="ECO:0000313" key="2">
    <source>
        <dbReference type="Proteomes" id="UP000886861"/>
    </source>
</evidence>
<comment type="caution">
    <text evidence="1">The sequence shown here is derived from an EMBL/GenBank/DDBJ whole genome shotgun (WGS) entry which is preliminary data.</text>
</comment>
<dbReference type="EMBL" id="DVOJ01000003">
    <property type="protein sequence ID" value="HIV01034.1"/>
    <property type="molecule type" value="Genomic_DNA"/>
</dbReference>
<gene>
    <name evidence="1" type="ORF">IAA62_00550</name>
</gene>
<organism evidence="1 2">
    <name type="scientific">Candidatus Caccopulliclostridium gallistercoris</name>
    <dbReference type="NCBI Taxonomy" id="2840719"/>
    <lineage>
        <taxon>Bacteria</taxon>
        <taxon>Bacillati</taxon>
        <taxon>Bacillota</taxon>
        <taxon>Clostridia</taxon>
        <taxon>Candidatus Caccopulliclostridium</taxon>
    </lineage>
</organism>
<reference evidence="1" key="1">
    <citation type="submission" date="2020-10" db="EMBL/GenBank/DDBJ databases">
        <authorList>
            <person name="Gilroy R."/>
        </authorList>
    </citation>
    <scope>NUCLEOTIDE SEQUENCE</scope>
    <source>
        <strain evidence="1">CHK186-9395</strain>
    </source>
</reference>
<protein>
    <submittedName>
        <fullName evidence="1">Uncharacterized protein</fullName>
    </submittedName>
</protein>
<name>A0A9D1NDD0_9FIRM</name>
<reference evidence="1" key="2">
    <citation type="journal article" date="2021" name="PeerJ">
        <title>Extensive microbial diversity within the chicken gut microbiome revealed by metagenomics and culture.</title>
        <authorList>
            <person name="Gilroy R."/>
            <person name="Ravi A."/>
            <person name="Getino M."/>
            <person name="Pursley I."/>
            <person name="Horton D.L."/>
            <person name="Alikhan N.F."/>
            <person name="Baker D."/>
            <person name="Gharbi K."/>
            <person name="Hall N."/>
            <person name="Watson M."/>
            <person name="Adriaenssens E.M."/>
            <person name="Foster-Nyarko E."/>
            <person name="Jarju S."/>
            <person name="Secka A."/>
            <person name="Antonio M."/>
            <person name="Oren A."/>
            <person name="Chaudhuri R.R."/>
            <person name="La Ragione R."/>
            <person name="Hildebrand F."/>
            <person name="Pallen M.J."/>
        </authorList>
    </citation>
    <scope>NUCLEOTIDE SEQUENCE</scope>
    <source>
        <strain evidence="1">CHK186-9395</strain>
    </source>
</reference>